<dbReference type="EMBL" id="BGZK01000648">
    <property type="protein sequence ID" value="GBP54462.1"/>
    <property type="molecule type" value="Genomic_DNA"/>
</dbReference>
<name>A0A4C1WV06_EUMVA</name>
<accession>A0A4C1WV06</accession>
<dbReference type="Proteomes" id="UP000299102">
    <property type="component" value="Unassembled WGS sequence"/>
</dbReference>
<organism evidence="2 3">
    <name type="scientific">Eumeta variegata</name>
    <name type="common">Bagworm moth</name>
    <name type="synonym">Eumeta japonica</name>
    <dbReference type="NCBI Taxonomy" id="151549"/>
    <lineage>
        <taxon>Eukaryota</taxon>
        <taxon>Metazoa</taxon>
        <taxon>Ecdysozoa</taxon>
        <taxon>Arthropoda</taxon>
        <taxon>Hexapoda</taxon>
        <taxon>Insecta</taxon>
        <taxon>Pterygota</taxon>
        <taxon>Neoptera</taxon>
        <taxon>Endopterygota</taxon>
        <taxon>Lepidoptera</taxon>
        <taxon>Glossata</taxon>
        <taxon>Ditrysia</taxon>
        <taxon>Tineoidea</taxon>
        <taxon>Psychidae</taxon>
        <taxon>Oiketicinae</taxon>
        <taxon>Eumeta</taxon>
    </lineage>
</organism>
<reference evidence="2 3" key="1">
    <citation type="journal article" date="2019" name="Commun. Biol.">
        <title>The bagworm genome reveals a unique fibroin gene that provides high tensile strength.</title>
        <authorList>
            <person name="Kono N."/>
            <person name="Nakamura H."/>
            <person name="Ohtoshi R."/>
            <person name="Tomita M."/>
            <person name="Numata K."/>
            <person name="Arakawa K."/>
        </authorList>
    </citation>
    <scope>NUCLEOTIDE SEQUENCE [LARGE SCALE GENOMIC DNA]</scope>
</reference>
<gene>
    <name evidence="2" type="ORF">EVAR_47331_1</name>
</gene>
<keyword evidence="3" id="KW-1185">Reference proteome</keyword>
<comment type="caution">
    <text evidence="2">The sequence shown here is derived from an EMBL/GenBank/DDBJ whole genome shotgun (WGS) entry which is preliminary data.</text>
</comment>
<protein>
    <submittedName>
        <fullName evidence="2">Uncharacterized protein</fullName>
    </submittedName>
</protein>
<evidence type="ECO:0000313" key="2">
    <source>
        <dbReference type="EMBL" id="GBP54462.1"/>
    </source>
</evidence>
<evidence type="ECO:0000313" key="3">
    <source>
        <dbReference type="Proteomes" id="UP000299102"/>
    </source>
</evidence>
<sequence length="151" mass="17186">MFKQGSKTDPREPKTYIERELAIGSAATQTIIHDHISAHRSVHAASISDRTDEQKSRRLAAFALKPYEVYERQGPRQAPPQVGRAETASAPVHGERMQHENTTDDAYTQPESAQTSEFRREKEYTSEATPTPVTARHADFNTLWKFCQFLR</sequence>
<feature type="compositionally biased region" description="Polar residues" evidence="1">
    <location>
        <begin position="104"/>
        <end position="116"/>
    </location>
</feature>
<proteinExistence type="predicted"/>
<evidence type="ECO:0000256" key="1">
    <source>
        <dbReference type="SAM" id="MobiDB-lite"/>
    </source>
</evidence>
<feature type="region of interest" description="Disordered" evidence="1">
    <location>
        <begin position="70"/>
        <end position="133"/>
    </location>
</feature>
<feature type="compositionally biased region" description="Basic and acidic residues" evidence="1">
    <location>
        <begin position="93"/>
        <end position="102"/>
    </location>
</feature>
<dbReference type="AlphaFoldDB" id="A0A4C1WV06"/>